<dbReference type="SUPFAM" id="SSF57667">
    <property type="entry name" value="beta-beta-alpha zinc fingers"/>
    <property type="match status" value="1"/>
</dbReference>
<keyword evidence="7 10" id="KW-0687">Ribonucleoprotein</keyword>
<dbReference type="PROSITE" id="PS50171">
    <property type="entry name" value="ZF_MATRIN"/>
    <property type="match status" value="1"/>
</dbReference>
<comment type="caution">
    <text evidence="10">The sequence shown here is derived from an EMBL/GenBank/DDBJ whole genome shotgun (WGS) entry which is preliminary data.</text>
</comment>
<dbReference type="PANTHER" id="PTHR31148:SF1">
    <property type="entry name" value="U1 SMALL NUCLEAR RIBONUCLEOPROTEIN C"/>
    <property type="match status" value="1"/>
</dbReference>
<proteinExistence type="predicted"/>
<dbReference type="GO" id="GO:0030627">
    <property type="term" value="F:pre-mRNA 5'-splice site binding"/>
    <property type="evidence" value="ECO:0007669"/>
    <property type="project" value="InterPro"/>
</dbReference>
<evidence type="ECO:0000256" key="3">
    <source>
        <dbReference type="ARBA" id="ARBA00022771"/>
    </source>
</evidence>
<dbReference type="PIRSF" id="PIRSF037969">
    <property type="entry name" value="U1_snRNP-C"/>
    <property type="match status" value="1"/>
</dbReference>
<dbReference type="Pfam" id="PF06220">
    <property type="entry name" value="zf-U1"/>
    <property type="match status" value="1"/>
</dbReference>
<keyword evidence="5" id="KW-0694">RNA-binding</keyword>
<reference evidence="10" key="1">
    <citation type="submission" date="2022-07" db="EMBL/GenBank/DDBJ databases">
        <title>Phylogenomic reconstructions and comparative analyses of Kickxellomycotina fungi.</title>
        <authorList>
            <person name="Reynolds N.K."/>
            <person name="Stajich J.E."/>
            <person name="Barry K."/>
            <person name="Grigoriev I.V."/>
            <person name="Crous P."/>
            <person name="Smith M.E."/>
        </authorList>
    </citation>
    <scope>NUCLEOTIDE SEQUENCE</scope>
    <source>
        <strain evidence="10">RSA 567</strain>
    </source>
</reference>
<evidence type="ECO:0000256" key="2">
    <source>
        <dbReference type="ARBA" id="ARBA00022723"/>
    </source>
</evidence>
<evidence type="ECO:0000256" key="7">
    <source>
        <dbReference type="ARBA" id="ARBA00023274"/>
    </source>
</evidence>
<dbReference type="EMBL" id="JANBQB010000110">
    <property type="protein sequence ID" value="KAJ1981827.1"/>
    <property type="molecule type" value="Genomic_DNA"/>
</dbReference>
<dbReference type="Proteomes" id="UP001151582">
    <property type="component" value="Unassembled WGS sequence"/>
</dbReference>
<evidence type="ECO:0000313" key="10">
    <source>
        <dbReference type="EMBL" id="KAJ1981827.1"/>
    </source>
</evidence>
<dbReference type="GO" id="GO:0000395">
    <property type="term" value="P:mRNA 5'-splice site recognition"/>
    <property type="evidence" value="ECO:0007669"/>
    <property type="project" value="InterPro"/>
</dbReference>
<feature type="domain" description="Matrin-type" evidence="9">
    <location>
        <begin position="4"/>
        <end position="36"/>
    </location>
</feature>
<evidence type="ECO:0000256" key="5">
    <source>
        <dbReference type="ARBA" id="ARBA00022884"/>
    </source>
</evidence>
<organism evidence="10 11">
    <name type="scientific">Dimargaris verticillata</name>
    <dbReference type="NCBI Taxonomy" id="2761393"/>
    <lineage>
        <taxon>Eukaryota</taxon>
        <taxon>Fungi</taxon>
        <taxon>Fungi incertae sedis</taxon>
        <taxon>Zoopagomycota</taxon>
        <taxon>Kickxellomycotina</taxon>
        <taxon>Dimargaritomycetes</taxon>
        <taxon>Dimargaritales</taxon>
        <taxon>Dimargaritaceae</taxon>
        <taxon>Dimargaris</taxon>
    </lineage>
</organism>
<accession>A0A9W8B2Q1</accession>
<keyword evidence="4" id="KW-0862">Zinc</keyword>
<dbReference type="GO" id="GO:0008270">
    <property type="term" value="F:zinc ion binding"/>
    <property type="evidence" value="ECO:0007669"/>
    <property type="project" value="UniProtKB-KW"/>
</dbReference>
<name>A0A9W8B2Q1_9FUNG</name>
<gene>
    <name evidence="10" type="primary">YHC1</name>
    <name evidence="10" type="ORF">H4R34_001928</name>
</gene>
<dbReference type="InterPro" id="IPR017340">
    <property type="entry name" value="U1_snRNP-C"/>
</dbReference>
<feature type="compositionally biased region" description="Low complexity" evidence="8">
    <location>
        <begin position="218"/>
        <end position="230"/>
    </location>
</feature>
<sequence length="230" mass="25589">MPKFYCDYCDIFLTHDSPSVRKAHGKGWKHIMQVERYYSALSPEKCQEILDVISKSYTGNGEARDDDRWSSSYSSPHGARPPMYSPTSPGFRPPPPGRSPYGGPPPHSRSYDDNNHRHAPYRSYGGGGPPSNHYHSSGGYQRRPPRGRDYSRRGGGYDPHGRSRSPSRGRFSRPGFRGGYNSHRPPPPYHDHGPHDYRSGGGHPPPPPPPYNSDSRRSPGYSGPGSSYPA</sequence>
<dbReference type="SMART" id="SM00451">
    <property type="entry name" value="ZnF_U1"/>
    <property type="match status" value="1"/>
</dbReference>
<keyword evidence="6" id="KW-0539">Nucleus</keyword>
<keyword evidence="11" id="KW-1185">Reference proteome</keyword>
<feature type="region of interest" description="Disordered" evidence="8">
    <location>
        <begin position="58"/>
        <end position="230"/>
    </location>
</feature>
<comment type="subcellular location">
    <subcellularLocation>
        <location evidence="1">Nucleus</location>
    </subcellularLocation>
</comment>
<dbReference type="OrthoDB" id="76567at2759"/>
<evidence type="ECO:0000259" key="9">
    <source>
        <dbReference type="PROSITE" id="PS50171"/>
    </source>
</evidence>
<evidence type="ECO:0000256" key="6">
    <source>
        <dbReference type="ARBA" id="ARBA00023242"/>
    </source>
</evidence>
<evidence type="ECO:0000256" key="4">
    <source>
        <dbReference type="ARBA" id="ARBA00022833"/>
    </source>
</evidence>
<keyword evidence="3" id="KW-0863">Zinc-finger</keyword>
<feature type="compositionally biased region" description="Basic and acidic residues" evidence="8">
    <location>
        <begin position="189"/>
        <end position="198"/>
    </location>
</feature>
<keyword evidence="2" id="KW-0479">Metal-binding</keyword>
<dbReference type="AlphaFoldDB" id="A0A9W8B2Q1"/>
<feature type="compositionally biased region" description="Basic residues" evidence="8">
    <location>
        <begin position="162"/>
        <end position="171"/>
    </location>
</feature>
<dbReference type="InterPro" id="IPR036236">
    <property type="entry name" value="Znf_C2H2_sf"/>
</dbReference>
<dbReference type="InterPro" id="IPR003604">
    <property type="entry name" value="Matrin/U1-like-C_Znf_C2H2"/>
</dbReference>
<dbReference type="Gene3D" id="3.30.160.60">
    <property type="entry name" value="Classic Zinc Finger"/>
    <property type="match status" value="1"/>
</dbReference>
<feature type="compositionally biased region" description="Pro residues" evidence="8">
    <location>
        <begin position="91"/>
        <end position="107"/>
    </location>
</feature>
<dbReference type="InterPro" id="IPR013085">
    <property type="entry name" value="U1-CZ_Znf_C2H2"/>
</dbReference>
<dbReference type="GO" id="GO:0005685">
    <property type="term" value="C:U1 snRNP"/>
    <property type="evidence" value="ECO:0007669"/>
    <property type="project" value="InterPro"/>
</dbReference>
<evidence type="ECO:0000256" key="1">
    <source>
        <dbReference type="ARBA" id="ARBA00004123"/>
    </source>
</evidence>
<protein>
    <submittedName>
        <fullName evidence="10">U1 small nuclear ribonucleoprotein C</fullName>
    </submittedName>
</protein>
<dbReference type="PANTHER" id="PTHR31148">
    <property type="entry name" value="U1 SMALL NUCLEAR RIBONUCLEOPROTEIN C"/>
    <property type="match status" value="1"/>
</dbReference>
<evidence type="ECO:0000256" key="8">
    <source>
        <dbReference type="SAM" id="MobiDB-lite"/>
    </source>
</evidence>
<evidence type="ECO:0000313" key="11">
    <source>
        <dbReference type="Proteomes" id="UP001151582"/>
    </source>
</evidence>
<dbReference type="InterPro" id="IPR000690">
    <property type="entry name" value="Matrin/U1-C_Znf_C2H2"/>
</dbReference>